<protein>
    <submittedName>
        <fullName evidence="2">Uncharacterized protein</fullName>
    </submittedName>
</protein>
<gene>
    <name evidence="2" type="ORF">JZ751_022270</name>
</gene>
<sequence>MGEVQTDRGPASALESRPPSQHADCLLRINGSQQDVSQYMPTSQSGVNSLITPAPRDRWLVAAAPLIARRYRAAGALCRQPLKSPTA</sequence>
<evidence type="ECO:0000313" key="3">
    <source>
        <dbReference type="Proteomes" id="UP000824540"/>
    </source>
</evidence>
<organism evidence="2 3">
    <name type="scientific">Albula glossodonta</name>
    <name type="common">roundjaw bonefish</name>
    <dbReference type="NCBI Taxonomy" id="121402"/>
    <lineage>
        <taxon>Eukaryota</taxon>
        <taxon>Metazoa</taxon>
        <taxon>Chordata</taxon>
        <taxon>Craniata</taxon>
        <taxon>Vertebrata</taxon>
        <taxon>Euteleostomi</taxon>
        <taxon>Actinopterygii</taxon>
        <taxon>Neopterygii</taxon>
        <taxon>Teleostei</taxon>
        <taxon>Albuliformes</taxon>
        <taxon>Albulidae</taxon>
        <taxon>Albula</taxon>
    </lineage>
</organism>
<dbReference type="EMBL" id="JAFBMS010000048">
    <property type="protein sequence ID" value="KAG9339955.1"/>
    <property type="molecule type" value="Genomic_DNA"/>
</dbReference>
<evidence type="ECO:0000256" key="1">
    <source>
        <dbReference type="SAM" id="MobiDB-lite"/>
    </source>
</evidence>
<accession>A0A8T2NHS6</accession>
<comment type="caution">
    <text evidence="2">The sequence shown here is derived from an EMBL/GenBank/DDBJ whole genome shotgun (WGS) entry which is preliminary data.</text>
</comment>
<keyword evidence="3" id="KW-1185">Reference proteome</keyword>
<dbReference type="AlphaFoldDB" id="A0A8T2NHS6"/>
<feature type="region of interest" description="Disordered" evidence="1">
    <location>
        <begin position="1"/>
        <end position="21"/>
    </location>
</feature>
<evidence type="ECO:0000313" key="2">
    <source>
        <dbReference type="EMBL" id="KAG9339955.1"/>
    </source>
</evidence>
<proteinExistence type="predicted"/>
<name>A0A8T2NHS6_9TELE</name>
<dbReference type="Proteomes" id="UP000824540">
    <property type="component" value="Unassembled WGS sequence"/>
</dbReference>
<reference evidence="2" key="1">
    <citation type="thesis" date="2021" institute="BYU ScholarsArchive" country="Provo, UT, USA">
        <title>Applications of and Algorithms for Genome Assembly and Genomic Analyses with an Emphasis on Marine Teleosts.</title>
        <authorList>
            <person name="Pickett B.D."/>
        </authorList>
    </citation>
    <scope>NUCLEOTIDE SEQUENCE</scope>
    <source>
        <strain evidence="2">HI-2016</strain>
    </source>
</reference>